<feature type="compositionally biased region" description="Polar residues" evidence="1">
    <location>
        <begin position="86"/>
        <end position="116"/>
    </location>
</feature>
<gene>
    <name evidence="2" type="ORF">OXX778_LOCUS9399</name>
</gene>
<sequence>ILVNLKKIWRFQVDRDKLDHLEIIAKNLLHDQDKDVFELAQKAIVQMDFIKSYVNNENEEKLNRIKEEEENFWFELEPKKQKNDLKISNSKMESQSATQINKSNLTRNPTRLSKTPSHPFGKESPQQHSKQNVNHDRPQSFVEINPKNNHYSDSVRKSQNLSLTMTEKPKVKPLQQRRNSINSEIFNSTQSTGSSLTSKTSLTTSISKRK</sequence>
<feature type="compositionally biased region" description="Low complexity" evidence="1">
    <location>
        <begin position="188"/>
        <end position="210"/>
    </location>
</feature>
<comment type="caution">
    <text evidence="2">The sequence shown here is derived from an EMBL/GenBank/DDBJ whole genome shotgun (WGS) entry which is preliminary data.</text>
</comment>
<feature type="region of interest" description="Disordered" evidence="1">
    <location>
        <begin position="84"/>
        <end position="210"/>
    </location>
</feature>
<protein>
    <submittedName>
        <fullName evidence="2">Uncharacterized protein</fullName>
    </submittedName>
</protein>
<reference evidence="2" key="1">
    <citation type="submission" date="2021-02" db="EMBL/GenBank/DDBJ databases">
        <authorList>
            <person name="Nowell W R."/>
        </authorList>
    </citation>
    <scope>NUCLEOTIDE SEQUENCE</scope>
    <source>
        <strain evidence="2">Ploen Becks lab</strain>
    </source>
</reference>
<dbReference type="AlphaFoldDB" id="A0A813WTJ3"/>
<evidence type="ECO:0000313" key="3">
    <source>
        <dbReference type="Proteomes" id="UP000663879"/>
    </source>
</evidence>
<feature type="non-terminal residue" evidence="2">
    <location>
        <position position="1"/>
    </location>
</feature>
<dbReference type="EMBL" id="CAJNOC010001384">
    <property type="protein sequence ID" value="CAF0860205.1"/>
    <property type="molecule type" value="Genomic_DNA"/>
</dbReference>
<organism evidence="2 3">
    <name type="scientific">Brachionus calyciflorus</name>
    <dbReference type="NCBI Taxonomy" id="104777"/>
    <lineage>
        <taxon>Eukaryota</taxon>
        <taxon>Metazoa</taxon>
        <taxon>Spiralia</taxon>
        <taxon>Gnathifera</taxon>
        <taxon>Rotifera</taxon>
        <taxon>Eurotatoria</taxon>
        <taxon>Monogononta</taxon>
        <taxon>Pseudotrocha</taxon>
        <taxon>Ploima</taxon>
        <taxon>Brachionidae</taxon>
        <taxon>Brachionus</taxon>
    </lineage>
</organism>
<proteinExistence type="predicted"/>
<dbReference type="Proteomes" id="UP000663879">
    <property type="component" value="Unassembled WGS sequence"/>
</dbReference>
<name>A0A813WTJ3_9BILA</name>
<evidence type="ECO:0000313" key="2">
    <source>
        <dbReference type="EMBL" id="CAF0860205.1"/>
    </source>
</evidence>
<evidence type="ECO:0000256" key="1">
    <source>
        <dbReference type="SAM" id="MobiDB-lite"/>
    </source>
</evidence>
<accession>A0A813WTJ3</accession>
<feature type="compositionally biased region" description="Polar residues" evidence="1">
    <location>
        <begin position="176"/>
        <end position="187"/>
    </location>
</feature>
<feature type="compositionally biased region" description="Polar residues" evidence="1">
    <location>
        <begin position="146"/>
        <end position="165"/>
    </location>
</feature>
<keyword evidence="3" id="KW-1185">Reference proteome</keyword>